<feature type="transmembrane region" description="Helical" evidence="9">
    <location>
        <begin position="354"/>
        <end position="378"/>
    </location>
</feature>
<dbReference type="EMBL" id="CP002868">
    <property type="protein sequence ID" value="AEJ18260.1"/>
    <property type="molecule type" value="Genomic_DNA"/>
</dbReference>
<keyword evidence="3 9" id="KW-0813">Transport</keyword>
<evidence type="ECO:0000256" key="9">
    <source>
        <dbReference type="RuleBase" id="RU363032"/>
    </source>
</evidence>
<evidence type="ECO:0000256" key="10">
    <source>
        <dbReference type="SAM" id="MobiDB-lite"/>
    </source>
</evidence>
<keyword evidence="4" id="KW-1003">Cell membrane</keyword>
<name>F8EYA1_GRAC1</name>
<feature type="transmembrane region" description="Helical" evidence="9">
    <location>
        <begin position="329"/>
        <end position="348"/>
    </location>
</feature>
<feature type="transmembrane region" description="Helical" evidence="9">
    <location>
        <begin position="510"/>
        <end position="532"/>
    </location>
</feature>
<feature type="transmembrane region" description="Helical" evidence="9">
    <location>
        <begin position="233"/>
        <end position="255"/>
    </location>
</feature>
<dbReference type="PANTHER" id="PTHR47314">
    <property type="entry name" value="MALTOSE/MALTODEXTRIN TRANSPORT SYSTEM PERMEASE PROTEIN MALF"/>
    <property type="match status" value="1"/>
</dbReference>
<dbReference type="AlphaFoldDB" id="F8EYA1"/>
<dbReference type="InterPro" id="IPR035906">
    <property type="entry name" value="MetI-like_sf"/>
</dbReference>
<feature type="transmembrane region" description="Helical" evidence="9">
    <location>
        <begin position="461"/>
        <end position="489"/>
    </location>
</feature>
<keyword evidence="8 9" id="KW-0472">Membrane</keyword>
<evidence type="ECO:0000256" key="8">
    <source>
        <dbReference type="ARBA" id="ARBA00023136"/>
    </source>
</evidence>
<dbReference type="HOGENOM" id="CLU_016047_0_3_12"/>
<gene>
    <name evidence="12" type="ordered locus">Spica_0089</name>
</gene>
<evidence type="ECO:0000313" key="13">
    <source>
        <dbReference type="Proteomes" id="UP000000503"/>
    </source>
</evidence>
<dbReference type="Gene3D" id="1.10.3720.10">
    <property type="entry name" value="MetI-like"/>
    <property type="match status" value="1"/>
</dbReference>
<feature type="transmembrane region" description="Helical" evidence="9">
    <location>
        <begin position="287"/>
        <end position="317"/>
    </location>
</feature>
<reference evidence="13" key="1">
    <citation type="journal article" date="2013" name="Stand. Genomic Sci.">
        <title>Genome sequence of the thermophilic fresh-water bacterium Spirochaeta caldaria type strain (H1(T)), reclassification of Spirochaeta caldaria, Spirochaeta stenostrepta, and Spirochaeta zuelzerae in the genus Treponema as Treponema caldaria comb. nov., Treponema stenostrepta comb. nov., and Treponema zuelzerae comb. nov., and emendation of the genus Treponema.</title>
        <authorList>
            <person name="Abt B."/>
            <person name="Goker M."/>
            <person name="Scheuner C."/>
            <person name="Han C."/>
            <person name="Lu M."/>
            <person name="Misra M."/>
            <person name="Lapidus A."/>
            <person name="Nolan M."/>
            <person name="Lucas S."/>
            <person name="Hammon N."/>
            <person name="Deshpande S."/>
            <person name="Cheng J.F."/>
            <person name="Tapia R."/>
            <person name="Goodwin L.A."/>
            <person name="Pitluck S."/>
            <person name="Liolios K."/>
            <person name="Pagani I."/>
            <person name="Ivanova N."/>
            <person name="Mavromatis K."/>
            <person name="Mikhailova N."/>
            <person name="Huntemann M."/>
            <person name="Pati A."/>
            <person name="Chen A."/>
            <person name="Palaniappan K."/>
            <person name="Land M."/>
            <person name="Hauser L."/>
            <person name="Jeffries C.D."/>
            <person name="Rohde M."/>
            <person name="Spring S."/>
            <person name="Gronow S."/>
            <person name="Detter J.C."/>
            <person name="Bristow J."/>
            <person name="Eisen J.A."/>
            <person name="Markowitz V."/>
            <person name="Hugenholtz P."/>
            <person name="Kyrpides N.C."/>
            <person name="Woyke T."/>
            <person name="Klenk H.P."/>
        </authorList>
    </citation>
    <scope>NUCLEOTIDE SEQUENCE</scope>
    <source>
        <strain evidence="13">ATCC 51460 / DSM 7334 / H1</strain>
    </source>
</reference>
<dbReference type="GO" id="GO:0015423">
    <property type="term" value="F:ABC-type maltose transporter activity"/>
    <property type="evidence" value="ECO:0007669"/>
    <property type="project" value="TreeGrafter"/>
</dbReference>
<comment type="similarity">
    <text evidence="2">Belongs to the binding-protein-dependent transport system permease family. MalFG subfamily.</text>
</comment>
<feature type="region of interest" description="Disordered" evidence="10">
    <location>
        <begin position="115"/>
        <end position="141"/>
    </location>
</feature>
<dbReference type="eggNOG" id="COG1175">
    <property type="taxonomic scope" value="Bacteria"/>
</dbReference>
<evidence type="ECO:0000256" key="6">
    <source>
        <dbReference type="ARBA" id="ARBA00022692"/>
    </source>
</evidence>
<dbReference type="GO" id="GO:1990060">
    <property type="term" value="C:maltose transport complex"/>
    <property type="evidence" value="ECO:0007669"/>
    <property type="project" value="TreeGrafter"/>
</dbReference>
<comment type="subcellular location">
    <subcellularLocation>
        <location evidence="1 9">Cell membrane</location>
        <topology evidence="1 9">Multi-pass membrane protein</topology>
    </subcellularLocation>
</comment>
<evidence type="ECO:0000256" key="2">
    <source>
        <dbReference type="ARBA" id="ARBA00009047"/>
    </source>
</evidence>
<evidence type="ECO:0000256" key="7">
    <source>
        <dbReference type="ARBA" id="ARBA00022989"/>
    </source>
</evidence>
<keyword evidence="5" id="KW-0762">Sugar transport</keyword>
<evidence type="ECO:0000313" key="12">
    <source>
        <dbReference type="EMBL" id="AEJ18260.1"/>
    </source>
</evidence>
<dbReference type="SUPFAM" id="SSF161098">
    <property type="entry name" value="MetI-like"/>
    <property type="match status" value="1"/>
</dbReference>
<feature type="transmembrane region" description="Helical" evidence="9">
    <location>
        <begin position="590"/>
        <end position="610"/>
    </location>
</feature>
<dbReference type="PROSITE" id="PS50928">
    <property type="entry name" value="ABC_TM1"/>
    <property type="match status" value="1"/>
</dbReference>
<keyword evidence="7 9" id="KW-1133">Transmembrane helix</keyword>
<sequence length="621" mass="69221">MEKDSGMSTAESGQINKGSAYATAAASLLLPGLGQLLNRQKTKAIAWFMVPLLLVTIELSTSQWDRFIRLMNGKVPAELIANQSTNGLHNNTTGAELNQADSLGALFAAEEDTTEAAGSGDPFADTTAEASDSGDPFADVAADTSSGDPFADIEAESQMGDRQANYFTAQYLYPNYFIESEKHYPFRDFGGFFTRGVWGLVTLGRLPIDAEYAGGVIELYNKVTPWLTADNSIVLLGNGLIAMAVLVVFITLWVLGVIDAYKTNIAFQKTGVRESSKEFWFRIWDSLYVYVVSAPAFVMILFFTVIPIFFTFFLAFTNYTYKIKLGAKLIEWAGFRTFGFLAMDPGWLSIFGQIFLWTILWALMSSFTVYGLGFFNAMIVESPLVNHKRVWRTLMILPWAIPSLVSLMMFRNAFDKDGLVNQFLFATGLMEPVSNFLFNIGLQGKPDQPIFWFQPIYNGRLARFVVMLVNLWLGAPYHMMMIIGTLSTIPRELYEAAAIDGASGWQRFKYITWPMVLAATMPALIMTFSFNFNNFGAVYFLTGGGPTWDPAKIPDSMRIVGSALPGQTDILISWIYKLSFTKDFEQYNVAAVYSILIFFIVGGFSVYNLLKSKSFQEEAGE</sequence>
<dbReference type="Pfam" id="PF00528">
    <property type="entry name" value="BPD_transp_1"/>
    <property type="match status" value="1"/>
</dbReference>
<accession>F8EYA1</accession>
<proteinExistence type="inferred from homology"/>
<evidence type="ECO:0000256" key="5">
    <source>
        <dbReference type="ARBA" id="ARBA00022597"/>
    </source>
</evidence>
<dbReference type="InterPro" id="IPR000515">
    <property type="entry name" value="MetI-like"/>
</dbReference>
<dbReference type="SUPFAM" id="SSF160964">
    <property type="entry name" value="MalF N-terminal region-like"/>
    <property type="match status" value="1"/>
</dbReference>
<protein>
    <submittedName>
        <fullName evidence="12">ABC-type transporter, integral membrane subunit</fullName>
    </submittedName>
</protein>
<evidence type="ECO:0000256" key="1">
    <source>
        <dbReference type="ARBA" id="ARBA00004651"/>
    </source>
</evidence>
<evidence type="ECO:0000256" key="4">
    <source>
        <dbReference type="ARBA" id="ARBA00022475"/>
    </source>
</evidence>
<organism evidence="12 13">
    <name type="scientific">Gracilinema caldarium (strain ATCC 51460 / DSM 7334 / H1)</name>
    <name type="common">Treponema caldarium</name>
    <dbReference type="NCBI Taxonomy" id="744872"/>
    <lineage>
        <taxon>Bacteria</taxon>
        <taxon>Pseudomonadati</taxon>
        <taxon>Spirochaetota</taxon>
        <taxon>Spirochaetia</taxon>
        <taxon>Spirochaetales</taxon>
        <taxon>Breznakiellaceae</taxon>
        <taxon>Gracilinema</taxon>
    </lineage>
</organism>
<dbReference type="RefSeq" id="WP_013967573.1">
    <property type="nucleotide sequence ID" value="NC_015732.1"/>
</dbReference>
<dbReference type="PANTHER" id="PTHR47314:SF1">
    <property type="entry name" value="MALTOSE_MALTODEXTRIN TRANSPORT SYSTEM PERMEASE PROTEIN MALF"/>
    <property type="match status" value="1"/>
</dbReference>
<evidence type="ECO:0000259" key="11">
    <source>
        <dbReference type="PROSITE" id="PS50928"/>
    </source>
</evidence>
<keyword evidence="13" id="KW-1185">Reference proteome</keyword>
<keyword evidence="6 9" id="KW-0812">Transmembrane</keyword>
<dbReference type="GO" id="GO:0042956">
    <property type="term" value="P:maltodextrin transmembrane transport"/>
    <property type="evidence" value="ECO:0007669"/>
    <property type="project" value="TreeGrafter"/>
</dbReference>
<feature type="domain" description="ABC transmembrane type-1" evidence="11">
    <location>
        <begin position="355"/>
        <end position="608"/>
    </location>
</feature>
<dbReference type="KEGG" id="scd:Spica_0089"/>
<dbReference type="STRING" id="744872.Spica_0089"/>
<dbReference type="Proteomes" id="UP000000503">
    <property type="component" value="Chromosome"/>
</dbReference>
<feature type="transmembrane region" description="Helical" evidence="9">
    <location>
        <begin position="390"/>
        <end position="410"/>
    </location>
</feature>
<dbReference type="CDD" id="cd06261">
    <property type="entry name" value="TM_PBP2"/>
    <property type="match status" value="1"/>
</dbReference>
<evidence type="ECO:0000256" key="3">
    <source>
        <dbReference type="ARBA" id="ARBA00022448"/>
    </source>
</evidence>